<gene>
    <name evidence="1" type="ORF">FWILDA_LOCUS17064</name>
</gene>
<dbReference type="AlphaFoldDB" id="A0A9W4T7C3"/>
<proteinExistence type="predicted"/>
<accession>A0A9W4T7C3</accession>
<reference evidence="1" key="1">
    <citation type="submission" date="2022-08" db="EMBL/GenBank/DDBJ databases">
        <authorList>
            <person name="Kallberg Y."/>
            <person name="Tangrot J."/>
            <person name="Rosling A."/>
        </authorList>
    </citation>
    <scope>NUCLEOTIDE SEQUENCE</scope>
    <source>
        <strain evidence="1">Wild A</strain>
    </source>
</reference>
<dbReference type="OrthoDB" id="2337369at2759"/>
<protein>
    <submittedName>
        <fullName evidence="1">9285_t:CDS:1</fullName>
    </submittedName>
</protein>
<sequence>MITISNEASVRNLHTQIQQQLPQPFRNVPFYLRAFRSGPVRYVTMKEEGCSISEYFDKNITMDVHHVFVEED</sequence>
<comment type="caution">
    <text evidence="1">The sequence shown here is derived from an EMBL/GenBank/DDBJ whole genome shotgun (WGS) entry which is preliminary data.</text>
</comment>
<organism evidence="1 2">
    <name type="scientific">Funneliformis geosporum</name>
    <dbReference type="NCBI Taxonomy" id="1117311"/>
    <lineage>
        <taxon>Eukaryota</taxon>
        <taxon>Fungi</taxon>
        <taxon>Fungi incertae sedis</taxon>
        <taxon>Mucoromycota</taxon>
        <taxon>Glomeromycotina</taxon>
        <taxon>Glomeromycetes</taxon>
        <taxon>Glomerales</taxon>
        <taxon>Glomeraceae</taxon>
        <taxon>Funneliformis</taxon>
    </lineage>
</organism>
<evidence type="ECO:0000313" key="2">
    <source>
        <dbReference type="Proteomes" id="UP001153678"/>
    </source>
</evidence>
<evidence type="ECO:0000313" key="1">
    <source>
        <dbReference type="EMBL" id="CAI2195414.1"/>
    </source>
</evidence>
<name>A0A9W4T7C3_9GLOM</name>
<dbReference type="Proteomes" id="UP001153678">
    <property type="component" value="Unassembled WGS sequence"/>
</dbReference>
<dbReference type="EMBL" id="CAMKVN010012409">
    <property type="protein sequence ID" value="CAI2195414.1"/>
    <property type="molecule type" value="Genomic_DNA"/>
</dbReference>
<keyword evidence="2" id="KW-1185">Reference proteome</keyword>